<name>A0ABS9KTY5_9BACT</name>
<protein>
    <submittedName>
        <fullName evidence="1">Murein L,D-transpeptidase catalytic domain family protein</fullName>
    </submittedName>
</protein>
<evidence type="ECO:0000313" key="1">
    <source>
        <dbReference type="EMBL" id="MCG2615788.1"/>
    </source>
</evidence>
<gene>
    <name evidence="1" type="ORF">LZZ85_15920</name>
</gene>
<accession>A0ABS9KTY5</accession>
<keyword evidence="2" id="KW-1185">Reference proteome</keyword>
<dbReference type="Pfam" id="PF13645">
    <property type="entry name" value="YkuD_2"/>
    <property type="match status" value="1"/>
</dbReference>
<reference evidence="1" key="1">
    <citation type="submission" date="2022-01" db="EMBL/GenBank/DDBJ databases">
        <authorList>
            <person name="Jo J.-H."/>
            <person name="Im W.-T."/>
        </authorList>
    </citation>
    <scope>NUCLEOTIDE SEQUENCE</scope>
    <source>
        <strain evidence="1">NA20</strain>
    </source>
</reference>
<dbReference type="RefSeq" id="WP_237873943.1">
    <property type="nucleotide sequence ID" value="NZ_JAKLTR010000010.1"/>
</dbReference>
<dbReference type="PANTHER" id="PTHR38477">
    <property type="entry name" value="HYPOTHETICAL EXPORTED PROTEIN"/>
    <property type="match status" value="1"/>
</dbReference>
<dbReference type="Proteomes" id="UP001165367">
    <property type="component" value="Unassembled WGS sequence"/>
</dbReference>
<sequence>MKNKLKGVYLLLSSIIIAILHLPFAFGKNVFGSRTFSAFATTGEDSTGTGMPVMSVYDSLHLETIGLSRQAFDYAQKGWNKLFREGKLSNDSILAIADFSQPSSQKRLYILDLKEYKVLFNTLVAHGRNSGKEVATSFSNSSSSYKSSPGFYVTGETYNGKHGYSLKLNGVEKGINDNAYNRAIVVHGADYVDESYVANQGYIGRSQGCPAVPEREAQPIINTIKNNTCFFIYEPGKSYTSRSAMLN</sequence>
<dbReference type="EMBL" id="JAKLTR010000010">
    <property type="protein sequence ID" value="MCG2615788.1"/>
    <property type="molecule type" value="Genomic_DNA"/>
</dbReference>
<organism evidence="1 2">
    <name type="scientific">Terrimonas ginsenosidimutans</name>
    <dbReference type="NCBI Taxonomy" id="2908004"/>
    <lineage>
        <taxon>Bacteria</taxon>
        <taxon>Pseudomonadati</taxon>
        <taxon>Bacteroidota</taxon>
        <taxon>Chitinophagia</taxon>
        <taxon>Chitinophagales</taxon>
        <taxon>Chitinophagaceae</taxon>
        <taxon>Terrimonas</taxon>
    </lineage>
</organism>
<dbReference type="InterPro" id="IPR032676">
    <property type="entry name" value="YkuD_2"/>
</dbReference>
<dbReference type="PANTHER" id="PTHR38477:SF1">
    <property type="entry name" value="MUREIN L,D-TRANSPEPTIDASE CATALYTIC DOMAIN FAMILY PROTEIN"/>
    <property type="match status" value="1"/>
</dbReference>
<evidence type="ECO:0000313" key="2">
    <source>
        <dbReference type="Proteomes" id="UP001165367"/>
    </source>
</evidence>
<proteinExistence type="predicted"/>
<comment type="caution">
    <text evidence="1">The sequence shown here is derived from an EMBL/GenBank/DDBJ whole genome shotgun (WGS) entry which is preliminary data.</text>
</comment>